<organism evidence="2 3">
    <name type="scientific">Pseudomicrostroma glucosiphilum</name>
    <dbReference type="NCBI Taxonomy" id="1684307"/>
    <lineage>
        <taxon>Eukaryota</taxon>
        <taxon>Fungi</taxon>
        <taxon>Dikarya</taxon>
        <taxon>Basidiomycota</taxon>
        <taxon>Ustilaginomycotina</taxon>
        <taxon>Exobasidiomycetes</taxon>
        <taxon>Microstromatales</taxon>
        <taxon>Microstromatales incertae sedis</taxon>
        <taxon>Pseudomicrostroma</taxon>
    </lineage>
</organism>
<dbReference type="InterPro" id="IPR023198">
    <property type="entry name" value="PGP-like_dom2"/>
</dbReference>
<evidence type="ECO:0000313" key="2">
    <source>
        <dbReference type="EMBL" id="PWN19078.1"/>
    </source>
</evidence>
<dbReference type="PRINTS" id="PR00413">
    <property type="entry name" value="HADHALOGNASE"/>
</dbReference>
<accession>A0A316U2L7</accession>
<dbReference type="GeneID" id="37012732"/>
<dbReference type="SUPFAM" id="SSF56784">
    <property type="entry name" value="HAD-like"/>
    <property type="match status" value="1"/>
</dbReference>
<name>A0A316U2L7_9BASI</name>
<dbReference type="Pfam" id="PF00702">
    <property type="entry name" value="Hydrolase"/>
    <property type="match status" value="1"/>
</dbReference>
<dbReference type="Proteomes" id="UP000245942">
    <property type="component" value="Unassembled WGS sequence"/>
</dbReference>
<evidence type="ECO:0000256" key="1">
    <source>
        <dbReference type="ARBA" id="ARBA00022801"/>
    </source>
</evidence>
<proteinExistence type="predicted"/>
<reference evidence="2 3" key="1">
    <citation type="journal article" date="2018" name="Mol. Biol. Evol.">
        <title>Broad Genomic Sampling Reveals a Smut Pathogenic Ancestry of the Fungal Clade Ustilaginomycotina.</title>
        <authorList>
            <person name="Kijpornyongpan T."/>
            <person name="Mondo S.J."/>
            <person name="Barry K."/>
            <person name="Sandor L."/>
            <person name="Lee J."/>
            <person name="Lipzen A."/>
            <person name="Pangilinan J."/>
            <person name="LaButti K."/>
            <person name="Hainaut M."/>
            <person name="Henrissat B."/>
            <person name="Grigoriev I.V."/>
            <person name="Spatafora J.W."/>
            <person name="Aime M.C."/>
        </authorList>
    </citation>
    <scope>NUCLEOTIDE SEQUENCE [LARGE SCALE GENOMIC DNA]</scope>
    <source>
        <strain evidence="2 3">MCA 4718</strain>
    </source>
</reference>
<dbReference type="PANTHER" id="PTHR43316:SF4">
    <property type="entry name" value="ACID DEHALOGENASE, PUTATIVE (AFU_ORTHOLOGUE AFUA_8G05870)-RELATED"/>
    <property type="match status" value="1"/>
</dbReference>
<evidence type="ECO:0000313" key="3">
    <source>
        <dbReference type="Proteomes" id="UP000245942"/>
    </source>
</evidence>
<dbReference type="EMBL" id="KZ819333">
    <property type="protein sequence ID" value="PWN19078.1"/>
    <property type="molecule type" value="Genomic_DNA"/>
</dbReference>
<keyword evidence="3" id="KW-1185">Reference proteome</keyword>
<dbReference type="InterPro" id="IPR023214">
    <property type="entry name" value="HAD_sf"/>
</dbReference>
<gene>
    <name evidence="2" type="ORF">BCV69DRAFT_273089</name>
</gene>
<dbReference type="InterPro" id="IPR006439">
    <property type="entry name" value="HAD-SF_hydro_IA"/>
</dbReference>
<dbReference type="SFLD" id="SFLDG01129">
    <property type="entry name" value="C1.5:_HAD__Beta-PGM__Phosphata"/>
    <property type="match status" value="1"/>
</dbReference>
<keyword evidence="1" id="KW-0378">Hydrolase</keyword>
<protein>
    <submittedName>
        <fullName evidence="2">Haloacid dehalogenase</fullName>
    </submittedName>
</protein>
<dbReference type="Gene3D" id="1.10.150.240">
    <property type="entry name" value="Putative phosphatase, domain 2"/>
    <property type="match status" value="1"/>
</dbReference>
<dbReference type="SFLD" id="SFLDS00003">
    <property type="entry name" value="Haloacid_Dehalogenase"/>
    <property type="match status" value="1"/>
</dbReference>
<dbReference type="STRING" id="1684307.A0A316U2L7"/>
<dbReference type="AlphaFoldDB" id="A0A316U2L7"/>
<dbReference type="PANTHER" id="PTHR43316">
    <property type="entry name" value="HYDROLASE, HALOACID DELAHOGENASE-RELATED"/>
    <property type="match status" value="1"/>
</dbReference>
<dbReference type="Gene3D" id="3.40.50.1000">
    <property type="entry name" value="HAD superfamily/HAD-like"/>
    <property type="match status" value="1"/>
</dbReference>
<sequence>MVKAVVFDVVGTCFTYDNGRDALKTRLGPKLEKAGISPQLLMYSWITSTERDYTYLSLIHQYKQFIEIMRHSFTRLLYQAGVPDPESVCSEEDMKFILAEYKELRPREGLAEMMDILRKGGFEVYCCTDANVDRVKGYFDRAGIEMPTERILSADEVGVGKPEAAVYKFAMEKADADVNIFAASHAWDVAAARSAGYETAYCTAYEGYPCEMLYGKMDLVVPDLVSLGNGIVEKWGGK</sequence>
<dbReference type="OrthoDB" id="2363873at2759"/>
<dbReference type="RefSeq" id="XP_025346238.1">
    <property type="nucleotide sequence ID" value="XM_025490998.1"/>
</dbReference>
<dbReference type="InterPro" id="IPR036412">
    <property type="entry name" value="HAD-like_sf"/>
</dbReference>
<dbReference type="InterPro" id="IPR051540">
    <property type="entry name" value="S-2-haloacid_dehalogenase"/>
</dbReference>
<dbReference type="GO" id="GO:0016791">
    <property type="term" value="F:phosphatase activity"/>
    <property type="evidence" value="ECO:0007669"/>
    <property type="project" value="UniProtKB-ARBA"/>
</dbReference>